<evidence type="ECO:0000313" key="3">
    <source>
        <dbReference type="Proteomes" id="UP000789739"/>
    </source>
</evidence>
<protein>
    <submittedName>
        <fullName evidence="2">956_t:CDS:1</fullName>
    </submittedName>
</protein>
<comment type="caution">
    <text evidence="2">The sequence shown here is derived from an EMBL/GenBank/DDBJ whole genome shotgun (WGS) entry which is preliminary data.</text>
</comment>
<evidence type="ECO:0000313" key="2">
    <source>
        <dbReference type="EMBL" id="CAG8661932.1"/>
    </source>
</evidence>
<dbReference type="EMBL" id="CAJVPI010003758">
    <property type="protein sequence ID" value="CAG8661932.1"/>
    <property type="molecule type" value="Genomic_DNA"/>
</dbReference>
<proteinExistence type="predicted"/>
<keyword evidence="1" id="KW-1133">Transmembrane helix</keyword>
<dbReference type="Proteomes" id="UP000789739">
    <property type="component" value="Unassembled WGS sequence"/>
</dbReference>
<feature type="transmembrane region" description="Helical" evidence="1">
    <location>
        <begin position="41"/>
        <end position="61"/>
    </location>
</feature>
<reference evidence="2" key="1">
    <citation type="submission" date="2021-06" db="EMBL/GenBank/DDBJ databases">
        <authorList>
            <person name="Kallberg Y."/>
            <person name="Tangrot J."/>
            <person name="Rosling A."/>
        </authorList>
    </citation>
    <scope>NUCLEOTIDE SEQUENCE</scope>
    <source>
        <strain evidence="2">BR232B</strain>
    </source>
</reference>
<name>A0A9N9E5V4_9GLOM</name>
<dbReference type="AlphaFoldDB" id="A0A9N9E5V4"/>
<organism evidence="2 3">
    <name type="scientific">Paraglomus brasilianum</name>
    <dbReference type="NCBI Taxonomy" id="144538"/>
    <lineage>
        <taxon>Eukaryota</taxon>
        <taxon>Fungi</taxon>
        <taxon>Fungi incertae sedis</taxon>
        <taxon>Mucoromycota</taxon>
        <taxon>Glomeromycotina</taxon>
        <taxon>Glomeromycetes</taxon>
        <taxon>Paraglomerales</taxon>
        <taxon>Paraglomeraceae</taxon>
        <taxon>Paraglomus</taxon>
    </lineage>
</organism>
<gene>
    <name evidence="2" type="ORF">PBRASI_LOCUS10829</name>
</gene>
<keyword evidence="3" id="KW-1185">Reference proteome</keyword>
<feature type="transmembrane region" description="Helical" evidence="1">
    <location>
        <begin position="107"/>
        <end position="126"/>
    </location>
</feature>
<sequence length="295" mass="33099">LLIVFPKPSGKTDDPEPSRLTGYPTWHGKIDGNDQQKVDSFATFDSIVLLVGAILTFRWSFVEKLPKNNDYKIIHSKTIPFRFISLYCLATFVAVVASIAFDVGKLWGVFGALHNLMEVAILLLIGQNGKIKGVSFSLLWGAYYLIINTVCLFTNFPIDAVFFKVQGLAVDFALVIEFTRVFINTKKNLNEQAELQLPLNTDENRDGDNDAFAVRHPRQWLLMISAAVVHLLGNIFNTMAPNDGKTNLVFQLSYAITFLLYLLYVYFDTHTISVHGPKRFYLPETPGAKTAVLAI</sequence>
<feature type="non-terminal residue" evidence="2">
    <location>
        <position position="295"/>
    </location>
</feature>
<keyword evidence="1" id="KW-0812">Transmembrane</keyword>
<feature type="transmembrane region" description="Helical" evidence="1">
    <location>
        <begin position="138"/>
        <end position="156"/>
    </location>
</feature>
<feature type="transmembrane region" description="Helical" evidence="1">
    <location>
        <begin position="81"/>
        <end position="101"/>
    </location>
</feature>
<evidence type="ECO:0000256" key="1">
    <source>
        <dbReference type="SAM" id="Phobius"/>
    </source>
</evidence>
<dbReference type="OrthoDB" id="2327125at2759"/>
<accession>A0A9N9E5V4</accession>
<feature type="non-terminal residue" evidence="2">
    <location>
        <position position="1"/>
    </location>
</feature>
<feature type="transmembrane region" description="Helical" evidence="1">
    <location>
        <begin position="220"/>
        <end position="236"/>
    </location>
</feature>
<feature type="transmembrane region" description="Helical" evidence="1">
    <location>
        <begin position="248"/>
        <end position="267"/>
    </location>
</feature>
<keyword evidence="1" id="KW-0472">Membrane</keyword>